<sequence length="553" mass="62881">MDPIVDGRIIDWQISRHDIRSRGTYLLETGKWSDCTFLVGSENNQQTLACHKIILAMASPVFETMFYGSFNSSSDPILISDVQADAFKALLEYMYTDKININNVDKAFDLCYAAKKYMLPFVVDQCTKFLWSDLCPKNACRAYEFAKLFEEPSLQEKCLQIICTKTMDVIGDPSFEEVELSTIITILDQDALNVDNELALFFAINRFAEKQGLRHDNIENTDQNQNDENDQIDDPEPINLEAGPSNRPDPQPQPAAQQQQRVQDIPTIRDAVKKIRFLTLTPQQFAEGPARTNLLSQSEAFAILMNISTPNSVYPMPDSFTLNKNPRVFNVFADSRSPSPAILSGPSQVQALSVNVPPPAPAPTGDHSCQVMPQLPLPGDSLSFFHSFPQRHISEERRYYCIRTIQQLREIYNRSVLESSFTFSVDRNVSILGITIFTQTRTQPISNENRNLDRYSEIIYAHLLDSHSSRLTYTHSNQRVPYDSDSEIFFDRPMFIQSNKVYKIGVAFNKIGFYQEHSVHPTFRASNITFTFNTGNSIDTTREGLIRGIIYSM</sequence>
<evidence type="ECO:0000313" key="4">
    <source>
        <dbReference type="Proteomes" id="UP000183832"/>
    </source>
</evidence>
<dbReference type="FunFam" id="3.30.710.10:FF:000169">
    <property type="entry name" value="BTB/POZ domain-containing protein 2"/>
    <property type="match status" value="1"/>
</dbReference>
<accession>A0A1J1J3N0</accession>
<feature type="domain" description="BTB" evidence="2">
    <location>
        <begin position="33"/>
        <end position="103"/>
    </location>
</feature>
<dbReference type="STRING" id="568069.A0A1J1J3N0"/>
<reference evidence="3 4" key="1">
    <citation type="submission" date="2015-04" db="EMBL/GenBank/DDBJ databases">
        <authorList>
            <person name="Syromyatnikov M.Y."/>
            <person name="Popov V.N."/>
        </authorList>
    </citation>
    <scope>NUCLEOTIDE SEQUENCE [LARGE SCALE GENOMIC DNA]</scope>
</reference>
<proteinExistence type="predicted"/>
<evidence type="ECO:0000256" key="1">
    <source>
        <dbReference type="SAM" id="MobiDB-lite"/>
    </source>
</evidence>
<dbReference type="Gene3D" id="1.25.40.420">
    <property type="match status" value="1"/>
</dbReference>
<dbReference type="GO" id="GO:0005829">
    <property type="term" value="C:cytosol"/>
    <property type="evidence" value="ECO:0007669"/>
    <property type="project" value="TreeGrafter"/>
</dbReference>
<evidence type="ECO:0000259" key="2">
    <source>
        <dbReference type="PROSITE" id="PS50097"/>
    </source>
</evidence>
<dbReference type="InterPro" id="IPR011705">
    <property type="entry name" value="BACK"/>
</dbReference>
<dbReference type="OrthoDB" id="45365at2759"/>
<dbReference type="AlphaFoldDB" id="A0A1J1J3N0"/>
<dbReference type="InterPro" id="IPR000210">
    <property type="entry name" value="BTB/POZ_dom"/>
</dbReference>
<keyword evidence="4" id="KW-1185">Reference proteome</keyword>
<dbReference type="InterPro" id="IPR011333">
    <property type="entry name" value="SKP1/BTB/POZ_sf"/>
</dbReference>
<protein>
    <submittedName>
        <fullName evidence="3">CLUMA_CG020014, isoform A</fullName>
    </submittedName>
</protein>
<dbReference type="Pfam" id="PF07707">
    <property type="entry name" value="BACK"/>
    <property type="match status" value="1"/>
</dbReference>
<dbReference type="PANTHER" id="PTHR45774:SF3">
    <property type="entry name" value="BTB (POZ) DOMAIN-CONTAINING 2B-RELATED"/>
    <property type="match status" value="1"/>
</dbReference>
<dbReference type="SMART" id="SM00875">
    <property type="entry name" value="BACK"/>
    <property type="match status" value="1"/>
</dbReference>
<gene>
    <name evidence="3" type="primary">similar to BTB</name>
    <name evidence="3" type="ORF">CLUMA_CG020014</name>
</gene>
<dbReference type="Gene3D" id="3.30.710.10">
    <property type="entry name" value="Potassium Channel Kv1.1, Chain A"/>
    <property type="match status" value="1"/>
</dbReference>
<name>A0A1J1J3N0_9DIPT</name>
<dbReference type="Pfam" id="PF00651">
    <property type="entry name" value="BTB"/>
    <property type="match status" value="1"/>
</dbReference>
<organism evidence="3 4">
    <name type="scientific">Clunio marinus</name>
    <dbReference type="NCBI Taxonomy" id="568069"/>
    <lineage>
        <taxon>Eukaryota</taxon>
        <taxon>Metazoa</taxon>
        <taxon>Ecdysozoa</taxon>
        <taxon>Arthropoda</taxon>
        <taxon>Hexapoda</taxon>
        <taxon>Insecta</taxon>
        <taxon>Pterygota</taxon>
        <taxon>Neoptera</taxon>
        <taxon>Endopterygota</taxon>
        <taxon>Diptera</taxon>
        <taxon>Nematocera</taxon>
        <taxon>Chironomoidea</taxon>
        <taxon>Chironomidae</taxon>
        <taxon>Clunio</taxon>
    </lineage>
</organism>
<dbReference type="PROSITE" id="PS50097">
    <property type="entry name" value="BTB"/>
    <property type="match status" value="1"/>
</dbReference>
<dbReference type="EMBL" id="CVRI01000069">
    <property type="protein sequence ID" value="CRL06976.1"/>
    <property type="molecule type" value="Genomic_DNA"/>
</dbReference>
<dbReference type="PANTHER" id="PTHR45774">
    <property type="entry name" value="BTB/POZ DOMAIN-CONTAINING"/>
    <property type="match status" value="1"/>
</dbReference>
<evidence type="ECO:0000313" key="3">
    <source>
        <dbReference type="EMBL" id="CRL06976.1"/>
    </source>
</evidence>
<dbReference type="GO" id="GO:0022008">
    <property type="term" value="P:neurogenesis"/>
    <property type="evidence" value="ECO:0007669"/>
    <property type="project" value="TreeGrafter"/>
</dbReference>
<feature type="region of interest" description="Disordered" evidence="1">
    <location>
        <begin position="215"/>
        <end position="264"/>
    </location>
</feature>
<dbReference type="Proteomes" id="UP000183832">
    <property type="component" value="Unassembled WGS sequence"/>
</dbReference>
<dbReference type="Gene3D" id="2.60.120.820">
    <property type="entry name" value="PHR domain"/>
    <property type="match status" value="1"/>
</dbReference>
<feature type="compositionally biased region" description="Acidic residues" evidence="1">
    <location>
        <begin position="225"/>
        <end position="236"/>
    </location>
</feature>
<dbReference type="SMART" id="SM00225">
    <property type="entry name" value="BTB"/>
    <property type="match status" value="1"/>
</dbReference>
<dbReference type="SUPFAM" id="SSF54695">
    <property type="entry name" value="POZ domain"/>
    <property type="match status" value="1"/>
</dbReference>
<dbReference type="GO" id="GO:0000932">
    <property type="term" value="C:P-body"/>
    <property type="evidence" value="ECO:0007669"/>
    <property type="project" value="TreeGrafter"/>
</dbReference>
<feature type="compositionally biased region" description="Low complexity" evidence="1">
    <location>
        <begin position="254"/>
        <end position="264"/>
    </location>
</feature>
<dbReference type="InterPro" id="IPR038648">
    <property type="entry name" value="PHR_sf"/>
</dbReference>